<sequence>MAKLTEEDDALLEALGVESEAKKGSSRTPREERVIAGFEEIQRFVEQHGRTPQHGEDRDIFERLYAVRLDRLRELDGCRTLLEPLDHQGLLAAESPAAAVKSADDLDDDELLAQLGVDVASPGDITELRHVRSTAEIRAAEEIADRERCEDFDRFEPLFELAERELKAGARQTRPFGKDASIDEGNLFILGGQLVYVAEVGETIKAPNGENDARLRVIYSNGTESNLLRRSLQRALYKDEAGRRVTDPNAGPLFSETWEDDDVESGTIYVLRSKSNHPFVSEHRELIHKIGVTGGKIETRIANAANDATYLLAEVEVVASYKLAGINRTKLENLFHRVFAPAQLDLTINDRFGHPVRPREWFLVPLHVIDEAVQRIRDGSITQVIYHPETASLIEG</sequence>
<dbReference type="Pfam" id="PF13455">
    <property type="entry name" value="MUG113"/>
    <property type="match status" value="1"/>
</dbReference>
<gene>
    <name evidence="2" type="ORF">C8D93_10810</name>
</gene>
<evidence type="ECO:0000313" key="2">
    <source>
        <dbReference type="EMBL" id="PXV66038.1"/>
    </source>
</evidence>
<dbReference type="OrthoDB" id="9814995at2"/>
<dbReference type="AlphaFoldDB" id="A0A318E6S2"/>
<evidence type="ECO:0000259" key="1">
    <source>
        <dbReference type="SMART" id="SM00974"/>
    </source>
</evidence>
<accession>A0A318E6S2</accession>
<name>A0A318E6S2_9GAMM</name>
<feature type="domain" description="Bacteriophage T5 Orf172 DNA-binding" evidence="1">
    <location>
        <begin position="282"/>
        <end position="376"/>
    </location>
</feature>
<keyword evidence="3" id="KW-1185">Reference proteome</keyword>
<proteinExistence type="predicted"/>
<evidence type="ECO:0000313" key="3">
    <source>
        <dbReference type="Proteomes" id="UP000248330"/>
    </source>
</evidence>
<dbReference type="SMART" id="SM00974">
    <property type="entry name" value="T5orf172"/>
    <property type="match status" value="1"/>
</dbReference>
<dbReference type="EMBL" id="QICN01000008">
    <property type="protein sequence ID" value="PXV66038.1"/>
    <property type="molecule type" value="Genomic_DNA"/>
</dbReference>
<reference evidence="2 3" key="1">
    <citation type="submission" date="2018-04" db="EMBL/GenBank/DDBJ databases">
        <title>Genomic Encyclopedia of Type Strains, Phase IV (KMG-IV): sequencing the most valuable type-strain genomes for metagenomic binning, comparative biology and taxonomic classification.</title>
        <authorList>
            <person name="Goeker M."/>
        </authorList>
    </citation>
    <scope>NUCLEOTIDE SEQUENCE [LARGE SCALE GENOMIC DNA]</scope>
    <source>
        <strain evidence="2 3">DSM 104150</strain>
    </source>
</reference>
<comment type="caution">
    <text evidence="2">The sequence shown here is derived from an EMBL/GenBank/DDBJ whole genome shotgun (WGS) entry which is preliminary data.</text>
</comment>
<dbReference type="RefSeq" id="WP_110265816.1">
    <property type="nucleotide sequence ID" value="NZ_CAWNXA010000008.1"/>
</dbReference>
<dbReference type="InterPro" id="IPR018306">
    <property type="entry name" value="Phage_T5_Orf172_DNA-bd"/>
</dbReference>
<protein>
    <submittedName>
        <fullName evidence="2">T5orf172 domain-containing protein</fullName>
    </submittedName>
</protein>
<organism evidence="2 3">
    <name type="scientific">Sinimarinibacterium flocculans</name>
    <dbReference type="NCBI Taxonomy" id="985250"/>
    <lineage>
        <taxon>Bacteria</taxon>
        <taxon>Pseudomonadati</taxon>
        <taxon>Pseudomonadota</taxon>
        <taxon>Gammaproteobacteria</taxon>
        <taxon>Nevskiales</taxon>
        <taxon>Nevskiaceae</taxon>
        <taxon>Sinimarinibacterium</taxon>
    </lineage>
</organism>
<dbReference type="Proteomes" id="UP000248330">
    <property type="component" value="Unassembled WGS sequence"/>
</dbReference>